<dbReference type="EMBL" id="JAYKXN010000003">
    <property type="protein sequence ID" value="KAK7303756.1"/>
    <property type="molecule type" value="Genomic_DNA"/>
</dbReference>
<sequence length="90" mass="9821">MAPAAELKAIGSEGFGLIEKFYGASSSARRKSNNGNGVFPARQGRWVVQVPNDEMEEPPMNSIEAANRFGGIMIISYPKPKTRLGKGFKY</sequence>
<proteinExistence type="predicted"/>
<reference evidence="1 2" key="1">
    <citation type="submission" date="2024-01" db="EMBL/GenBank/DDBJ databases">
        <title>The genomes of 5 underutilized Papilionoideae crops provide insights into root nodulation and disease resistance.</title>
        <authorList>
            <person name="Yuan L."/>
        </authorList>
    </citation>
    <scope>NUCLEOTIDE SEQUENCE [LARGE SCALE GENOMIC DNA]</scope>
    <source>
        <strain evidence="1">LY-2023</strain>
        <tissue evidence="1">Leaf</tissue>
    </source>
</reference>
<keyword evidence="2" id="KW-1185">Reference proteome</keyword>
<accession>A0AAN9PMN1</accession>
<evidence type="ECO:0000313" key="1">
    <source>
        <dbReference type="EMBL" id="KAK7303756.1"/>
    </source>
</evidence>
<gene>
    <name evidence="1" type="ORF">RJT34_14670</name>
</gene>
<comment type="caution">
    <text evidence="1">The sequence shown here is derived from an EMBL/GenBank/DDBJ whole genome shotgun (WGS) entry which is preliminary data.</text>
</comment>
<evidence type="ECO:0000313" key="2">
    <source>
        <dbReference type="Proteomes" id="UP001359559"/>
    </source>
</evidence>
<dbReference type="AlphaFoldDB" id="A0AAN9PMN1"/>
<organism evidence="1 2">
    <name type="scientific">Clitoria ternatea</name>
    <name type="common">Butterfly pea</name>
    <dbReference type="NCBI Taxonomy" id="43366"/>
    <lineage>
        <taxon>Eukaryota</taxon>
        <taxon>Viridiplantae</taxon>
        <taxon>Streptophyta</taxon>
        <taxon>Embryophyta</taxon>
        <taxon>Tracheophyta</taxon>
        <taxon>Spermatophyta</taxon>
        <taxon>Magnoliopsida</taxon>
        <taxon>eudicotyledons</taxon>
        <taxon>Gunneridae</taxon>
        <taxon>Pentapetalae</taxon>
        <taxon>rosids</taxon>
        <taxon>fabids</taxon>
        <taxon>Fabales</taxon>
        <taxon>Fabaceae</taxon>
        <taxon>Papilionoideae</taxon>
        <taxon>50 kb inversion clade</taxon>
        <taxon>NPAAA clade</taxon>
        <taxon>indigoferoid/millettioid clade</taxon>
        <taxon>Phaseoleae</taxon>
        <taxon>Clitoria</taxon>
    </lineage>
</organism>
<dbReference type="Proteomes" id="UP001359559">
    <property type="component" value="Unassembled WGS sequence"/>
</dbReference>
<protein>
    <submittedName>
        <fullName evidence="1">Uncharacterized protein</fullName>
    </submittedName>
</protein>
<name>A0AAN9PMN1_CLITE</name>